<evidence type="ECO:0000313" key="3">
    <source>
        <dbReference type="EMBL" id="MCB6183321.1"/>
    </source>
</evidence>
<evidence type="ECO:0000313" key="4">
    <source>
        <dbReference type="Proteomes" id="UP001165395"/>
    </source>
</evidence>
<organism evidence="3 4">
    <name type="scientific">Leeia speluncae</name>
    <dbReference type="NCBI Taxonomy" id="2884804"/>
    <lineage>
        <taxon>Bacteria</taxon>
        <taxon>Pseudomonadati</taxon>
        <taxon>Pseudomonadota</taxon>
        <taxon>Betaproteobacteria</taxon>
        <taxon>Neisseriales</taxon>
        <taxon>Leeiaceae</taxon>
        <taxon>Leeia</taxon>
    </lineage>
</organism>
<name>A0ABS8D572_9NEIS</name>
<comment type="caution">
    <text evidence="3">The sequence shown here is derived from an EMBL/GenBank/DDBJ whole genome shotgun (WGS) entry which is preliminary data.</text>
</comment>
<dbReference type="EMBL" id="JAJBZT010000003">
    <property type="protein sequence ID" value="MCB6183321.1"/>
    <property type="molecule type" value="Genomic_DNA"/>
</dbReference>
<proteinExistence type="predicted"/>
<dbReference type="RefSeq" id="WP_227179974.1">
    <property type="nucleotide sequence ID" value="NZ_JAJBZT010000003.1"/>
</dbReference>
<keyword evidence="2" id="KW-0472">Membrane</keyword>
<keyword evidence="4" id="KW-1185">Reference proteome</keyword>
<feature type="compositionally biased region" description="Acidic residues" evidence="1">
    <location>
        <begin position="90"/>
        <end position="105"/>
    </location>
</feature>
<feature type="region of interest" description="Disordered" evidence="1">
    <location>
        <begin position="83"/>
        <end position="105"/>
    </location>
</feature>
<keyword evidence="2" id="KW-1133">Transmembrane helix</keyword>
<reference evidence="3" key="1">
    <citation type="submission" date="2021-10" db="EMBL/GenBank/DDBJ databases">
        <title>The complete genome sequence of Leeia sp. TBRC 13508.</title>
        <authorList>
            <person name="Charoenyingcharoen P."/>
            <person name="Yukphan P."/>
        </authorList>
    </citation>
    <scope>NUCLEOTIDE SEQUENCE</scope>
    <source>
        <strain evidence="3">TBRC 13508</strain>
    </source>
</reference>
<dbReference type="Proteomes" id="UP001165395">
    <property type="component" value="Unassembled WGS sequence"/>
</dbReference>
<accession>A0ABS8D572</accession>
<gene>
    <name evidence="3" type="ORF">LIN78_07160</name>
</gene>
<protein>
    <submittedName>
        <fullName evidence="3">Uncharacterized protein</fullName>
    </submittedName>
</protein>
<feature type="transmembrane region" description="Helical" evidence="2">
    <location>
        <begin position="15"/>
        <end position="37"/>
    </location>
</feature>
<sequence>MQNPHEPPSLDRIDLAFGCLCLLTGGILFWKVITFFLDVNLQQITAKAIIGSWLAVWLGANALKVGKSIVSDSIAWMRWRKLHPPPPPVDEVEGESEDTPVDAQA</sequence>
<evidence type="ECO:0000256" key="1">
    <source>
        <dbReference type="SAM" id="MobiDB-lite"/>
    </source>
</evidence>
<evidence type="ECO:0000256" key="2">
    <source>
        <dbReference type="SAM" id="Phobius"/>
    </source>
</evidence>
<keyword evidence="2" id="KW-0812">Transmembrane</keyword>